<organism evidence="2 3">
    <name type="scientific">Pseudo-nitzschia multistriata</name>
    <dbReference type="NCBI Taxonomy" id="183589"/>
    <lineage>
        <taxon>Eukaryota</taxon>
        <taxon>Sar</taxon>
        <taxon>Stramenopiles</taxon>
        <taxon>Ochrophyta</taxon>
        <taxon>Bacillariophyta</taxon>
        <taxon>Bacillariophyceae</taxon>
        <taxon>Bacillariophycidae</taxon>
        <taxon>Bacillariales</taxon>
        <taxon>Bacillariaceae</taxon>
        <taxon>Pseudo-nitzschia</taxon>
    </lineage>
</organism>
<feature type="compositionally biased region" description="Basic and acidic residues" evidence="1">
    <location>
        <begin position="480"/>
        <end position="522"/>
    </location>
</feature>
<protein>
    <submittedName>
        <fullName evidence="2">Uncharacterized protein</fullName>
    </submittedName>
</protein>
<feature type="compositionally biased region" description="Polar residues" evidence="1">
    <location>
        <begin position="585"/>
        <end position="602"/>
    </location>
</feature>
<feature type="compositionally biased region" description="Low complexity" evidence="1">
    <location>
        <begin position="523"/>
        <end position="538"/>
    </location>
</feature>
<feature type="compositionally biased region" description="Low complexity" evidence="1">
    <location>
        <begin position="45"/>
        <end position="81"/>
    </location>
</feature>
<feature type="region of interest" description="Disordered" evidence="1">
    <location>
        <begin position="189"/>
        <end position="225"/>
    </location>
</feature>
<feature type="compositionally biased region" description="Basic and acidic residues" evidence="1">
    <location>
        <begin position="86"/>
        <end position="99"/>
    </location>
</feature>
<feature type="compositionally biased region" description="Polar residues" evidence="1">
    <location>
        <begin position="281"/>
        <end position="300"/>
    </location>
</feature>
<feature type="compositionally biased region" description="Low complexity" evidence="1">
    <location>
        <begin position="347"/>
        <end position="359"/>
    </location>
</feature>
<dbReference type="OrthoDB" id="10688742at2759"/>
<dbReference type="Proteomes" id="UP000291116">
    <property type="component" value="Unassembled WGS sequence"/>
</dbReference>
<feature type="region of interest" description="Disordered" evidence="1">
    <location>
        <begin position="1"/>
        <end position="32"/>
    </location>
</feature>
<feature type="region of interest" description="Disordered" evidence="1">
    <location>
        <begin position="280"/>
        <end position="308"/>
    </location>
</feature>
<feature type="compositionally biased region" description="Polar residues" evidence="1">
    <location>
        <begin position="458"/>
        <end position="471"/>
    </location>
</feature>
<evidence type="ECO:0000313" key="3">
    <source>
        <dbReference type="Proteomes" id="UP000291116"/>
    </source>
</evidence>
<evidence type="ECO:0000256" key="1">
    <source>
        <dbReference type="SAM" id="MobiDB-lite"/>
    </source>
</evidence>
<reference evidence="2 3" key="1">
    <citation type="submission" date="2019-01" db="EMBL/GenBank/DDBJ databases">
        <authorList>
            <person name="Ferrante I. M."/>
        </authorList>
    </citation>
    <scope>NUCLEOTIDE SEQUENCE [LARGE SCALE GENOMIC DNA]</scope>
    <source>
        <strain evidence="2 3">B856</strain>
    </source>
</reference>
<proteinExistence type="predicted"/>
<keyword evidence="3" id="KW-1185">Reference proteome</keyword>
<evidence type="ECO:0000313" key="2">
    <source>
        <dbReference type="EMBL" id="VEU40234.1"/>
    </source>
</evidence>
<dbReference type="EMBL" id="CAACVS010000268">
    <property type="protein sequence ID" value="VEU40234.1"/>
    <property type="molecule type" value="Genomic_DNA"/>
</dbReference>
<feature type="compositionally biased region" description="Basic and acidic residues" evidence="1">
    <location>
        <begin position="240"/>
        <end position="258"/>
    </location>
</feature>
<dbReference type="AlphaFoldDB" id="A0A448ZDZ2"/>
<feature type="compositionally biased region" description="Polar residues" evidence="1">
    <location>
        <begin position="437"/>
        <end position="449"/>
    </location>
</feature>
<sequence length="621" mass="66733">MEIVEEESIATANTTSGKPFDNPRHPNHQALGYNRSNLSMMMQMNVSSNGSSSNLSVETHPASSSNQSQSNNNNGNFFASSPLSSELRDSRHDSPKEDETSQEECDDDAMMLSEVPDAPTNHNNSRFILPPPPVHNCLAKSSTLLSRGQTSSAGGLSLGRIITEGSTATTATSGGTSGNAFVREEKVSLTPRFGSAPPQKGGIGSSESNHRQGPQGPDDLDSEHLFSISGSMSSEFLEHQHHNPDHQHDYGTPHERQSEMGMKSPTSTTARDLLREVQCPSLPSTHGNSHGNAQGRTRSASLPFLGTPPLHHYLSDSATASNRQTFQLQPRLPDGPMLSSNHQHYNPPSLSSTSPPTSTFHQKPSHHPTLMREHQQPQALSSSPTSSSQALPGSGSFCDGNGGREKPVISRCFAWSQDSQDERRITKRARLVLPENGNKNAVASSSPLSPDSRGAPHTESSSFSSAPTTLESIVRGAKGTGDRGRQPRYHIDEHKTEHEASRGDRKGNDNRHGHGLERKDKNSVPVGGAGSLSASPSPTRVHWEEKVGNSIELMRRVVPPQVLFGDNTTNSNSEDVAMGDDDSHPATNSSQVPMIHTTSSNGFPPPITAAFSASQYSFESI</sequence>
<gene>
    <name evidence="2" type="ORF">PSNMU_V1.4_AUG-EV-PASAV3_0071110</name>
</gene>
<feature type="region of interest" description="Disordered" evidence="1">
    <location>
        <begin position="328"/>
        <end position="402"/>
    </location>
</feature>
<feature type="region of interest" description="Disordered" evidence="1">
    <location>
        <begin position="240"/>
        <end position="268"/>
    </location>
</feature>
<feature type="region of interest" description="Disordered" evidence="1">
    <location>
        <begin position="576"/>
        <end position="606"/>
    </location>
</feature>
<name>A0A448ZDZ2_9STRA</name>
<feature type="compositionally biased region" description="Low complexity" evidence="1">
    <location>
        <begin position="376"/>
        <end position="394"/>
    </location>
</feature>
<accession>A0A448ZDZ2</accession>
<feature type="region of interest" description="Disordered" evidence="1">
    <location>
        <begin position="430"/>
        <end position="541"/>
    </location>
</feature>
<feature type="region of interest" description="Disordered" evidence="1">
    <location>
        <begin position="45"/>
        <end position="108"/>
    </location>
</feature>